<dbReference type="InterPro" id="IPR027417">
    <property type="entry name" value="P-loop_NTPase"/>
</dbReference>
<dbReference type="HOGENOM" id="CLU_717813_0_0_1"/>
<name>A0A098VSL6_9MICR</name>
<dbReference type="OrthoDB" id="10020961at2759"/>
<organism evidence="1 2">
    <name type="scientific">Mitosporidium daphniae</name>
    <dbReference type="NCBI Taxonomy" id="1485682"/>
    <lineage>
        <taxon>Eukaryota</taxon>
        <taxon>Fungi</taxon>
        <taxon>Fungi incertae sedis</taxon>
        <taxon>Microsporidia</taxon>
        <taxon>Mitosporidium</taxon>
    </lineage>
</organism>
<accession>A0A098VSL6</accession>
<dbReference type="Gene3D" id="1.10.238.10">
    <property type="entry name" value="EF-hand"/>
    <property type="match status" value="1"/>
</dbReference>
<dbReference type="Proteomes" id="UP000029725">
    <property type="component" value="Unassembled WGS sequence"/>
</dbReference>
<dbReference type="AlphaFoldDB" id="A0A098VSL6"/>
<evidence type="ECO:0000313" key="2">
    <source>
        <dbReference type="Proteomes" id="UP000029725"/>
    </source>
</evidence>
<comment type="caution">
    <text evidence="1">The sequence shown here is derived from an EMBL/GenBank/DDBJ whole genome shotgun (WGS) entry which is preliminary data.</text>
</comment>
<dbReference type="SUPFAM" id="SSF52540">
    <property type="entry name" value="P-loop containing nucleoside triphosphate hydrolases"/>
    <property type="match status" value="1"/>
</dbReference>
<sequence length="385" mass="42496">MIENEIRRSNVAILVLDCLSPSLEDSVSRVREYWMPLIGRTNGQADAIAHSKSALDERLVSLIADFQPTIESIVESSARTLMNVTELFSFAVRAVLYPRLALMDYKSEMCCFGVPLHSQEIEELKATLRSQDDPRGLIDASGGISLQGCQAPVANKDRLPCPAAGIHHPGPLGDIPEGSSCELTPAGYHFILSLFNRHSRNNDGSITWNDLESLFSLVPNGNPWIGTGFPHGTSINEKGELALHGYLTQWSFVDRQIVEGELCPEIQFGLGPWATFEAVNTVEYGPEVRNFVLEEMPWEDTQRILMDRSYLQNCDAIIGIYDSSDALSFAQLANLFRACSRSGIPIKGRLSSSAYSSSITIDEIPVVIIANKSDLAFQKQVFRSP</sequence>
<keyword evidence="2" id="KW-1185">Reference proteome</keyword>
<dbReference type="EMBL" id="JMKJ01000199">
    <property type="protein sequence ID" value="KGG51784.1"/>
    <property type="molecule type" value="Genomic_DNA"/>
</dbReference>
<protein>
    <submittedName>
        <fullName evidence="1">Mitochondrial Rho GTPase</fullName>
    </submittedName>
</protein>
<reference evidence="1 2" key="1">
    <citation type="submission" date="2014-04" db="EMBL/GenBank/DDBJ databases">
        <title>A new species of microsporidia sheds light on the evolution of extreme parasitism.</title>
        <authorList>
            <person name="Haag K.L."/>
            <person name="James T.Y."/>
            <person name="Larsson R."/>
            <person name="Schaer T.M."/>
            <person name="Refardt D."/>
            <person name="Pombert J.-F."/>
            <person name="Ebert D."/>
        </authorList>
    </citation>
    <scope>NUCLEOTIDE SEQUENCE [LARGE SCALE GENOMIC DNA]</scope>
    <source>
        <strain evidence="1 2">UGP3</strain>
        <tissue evidence="1">Spores</tissue>
    </source>
</reference>
<dbReference type="Gene3D" id="3.40.50.300">
    <property type="entry name" value="P-loop containing nucleotide triphosphate hydrolases"/>
    <property type="match status" value="1"/>
</dbReference>
<dbReference type="GeneID" id="25259343"/>
<evidence type="ECO:0000313" key="1">
    <source>
        <dbReference type="EMBL" id="KGG51784.1"/>
    </source>
</evidence>
<gene>
    <name evidence="1" type="ORF">DI09_27p230</name>
</gene>
<dbReference type="VEuPathDB" id="MicrosporidiaDB:DI09_27p230"/>
<proteinExistence type="predicted"/>
<dbReference type="RefSeq" id="XP_013238211.1">
    <property type="nucleotide sequence ID" value="XM_013382757.1"/>
</dbReference>